<evidence type="ECO:0000313" key="6">
    <source>
        <dbReference type="Proteomes" id="UP000440224"/>
    </source>
</evidence>
<evidence type="ECO:0000256" key="2">
    <source>
        <dbReference type="PIRSR" id="PIRSR000390-1"/>
    </source>
</evidence>
<dbReference type="PIRSF" id="PIRSF000390">
    <property type="entry name" value="PLP_StrS"/>
    <property type="match status" value="1"/>
</dbReference>
<evidence type="ECO:0000313" key="5">
    <source>
        <dbReference type="EMBL" id="MRG91298.1"/>
    </source>
</evidence>
<dbReference type="CDD" id="cd00616">
    <property type="entry name" value="AHBA_syn"/>
    <property type="match status" value="1"/>
</dbReference>
<dbReference type="GO" id="GO:0008483">
    <property type="term" value="F:transaminase activity"/>
    <property type="evidence" value="ECO:0007669"/>
    <property type="project" value="UniProtKB-KW"/>
</dbReference>
<dbReference type="SUPFAM" id="SSF53383">
    <property type="entry name" value="PLP-dependent transferases"/>
    <property type="match status" value="1"/>
</dbReference>
<reference evidence="5 6" key="1">
    <citation type="submission" date="2019-10" db="EMBL/GenBank/DDBJ databases">
        <title>A soil myxobacterium in the family Polyangiaceae.</title>
        <authorList>
            <person name="Li Y."/>
            <person name="Wang J."/>
        </authorList>
    </citation>
    <scope>NUCLEOTIDE SEQUENCE [LARGE SCALE GENOMIC DNA]</scope>
    <source>
        <strain evidence="5 6">DSM 14734</strain>
    </source>
</reference>
<dbReference type="InterPro" id="IPR015424">
    <property type="entry name" value="PyrdxlP-dep_Trfase"/>
</dbReference>
<dbReference type="GO" id="GO:0000271">
    <property type="term" value="P:polysaccharide biosynthetic process"/>
    <property type="evidence" value="ECO:0007669"/>
    <property type="project" value="TreeGrafter"/>
</dbReference>
<protein>
    <submittedName>
        <fullName evidence="5">Aminotransferase class I/II-fold pyridoxal phosphate-dependent enzyme</fullName>
    </submittedName>
</protein>
<dbReference type="GO" id="GO:0030170">
    <property type="term" value="F:pyridoxal phosphate binding"/>
    <property type="evidence" value="ECO:0007669"/>
    <property type="project" value="TreeGrafter"/>
</dbReference>
<organism evidence="5 6">
    <name type="scientific">Polyangium spumosum</name>
    <dbReference type="NCBI Taxonomy" id="889282"/>
    <lineage>
        <taxon>Bacteria</taxon>
        <taxon>Pseudomonadati</taxon>
        <taxon>Myxococcota</taxon>
        <taxon>Polyangia</taxon>
        <taxon>Polyangiales</taxon>
        <taxon>Polyangiaceae</taxon>
        <taxon>Polyangium</taxon>
    </lineage>
</organism>
<dbReference type="EMBL" id="WJIE01000001">
    <property type="protein sequence ID" value="MRG91298.1"/>
    <property type="molecule type" value="Genomic_DNA"/>
</dbReference>
<name>A0A6N7PGY7_9BACT</name>
<sequence>MWKIPLCDLHFGPEETEAAARVVASGWLTMGERTQAFERALGEAFGTTGVLAMTNCTAALHLAYLAVGVGPGDEVICPSLTFVATANAALTTGADVVLADVTGPDDLTIDPADVERKITPRTKAITVVHYAGYPCDMDAILAIAERHGIAVIEDAAHAPLATWKGRALGTIGDVGCYSFFSNKNLSTGEGGAIAARTDELRQRLKLMRSHGMTTLTLDRHKGHAFSYDVVLAGQNYRIDEIRSAIGLVQLGRLAEGNRMRRVVVSRYRERLAAIGRVGIPFRDFEARGVGESAYHIMPVLLPEGAPREAVMAAMKARGIQTSVHYPPIHAFSFHGATNRVRRSDLDRTDALAPRELTLPLYPRMTEAQVDEVCAALEASLGEVFPGVNEARP</sequence>
<evidence type="ECO:0000256" key="1">
    <source>
        <dbReference type="ARBA" id="ARBA00037999"/>
    </source>
</evidence>
<keyword evidence="6" id="KW-1185">Reference proteome</keyword>
<keyword evidence="3 4" id="KW-0663">Pyridoxal phosphate</keyword>
<dbReference type="Proteomes" id="UP000440224">
    <property type="component" value="Unassembled WGS sequence"/>
</dbReference>
<accession>A0A6N7PGY7</accession>
<dbReference type="PANTHER" id="PTHR30244:SF34">
    <property type="entry name" value="DTDP-4-AMINO-4,6-DIDEOXYGALACTOSE TRANSAMINASE"/>
    <property type="match status" value="1"/>
</dbReference>
<dbReference type="Gene3D" id="3.40.640.10">
    <property type="entry name" value="Type I PLP-dependent aspartate aminotransferase-like (Major domain)"/>
    <property type="match status" value="1"/>
</dbReference>
<keyword evidence="5" id="KW-0808">Transferase</keyword>
<dbReference type="AlphaFoldDB" id="A0A6N7PGY7"/>
<comment type="caution">
    <text evidence="5">The sequence shown here is derived from an EMBL/GenBank/DDBJ whole genome shotgun (WGS) entry which is preliminary data.</text>
</comment>
<feature type="modified residue" description="N6-(pyridoxal phosphate)lysine" evidence="3">
    <location>
        <position position="183"/>
    </location>
</feature>
<gene>
    <name evidence="5" type="ORF">GF068_05080</name>
</gene>
<dbReference type="InterPro" id="IPR015422">
    <property type="entry name" value="PyrdxlP-dep_Trfase_small"/>
</dbReference>
<dbReference type="PANTHER" id="PTHR30244">
    <property type="entry name" value="TRANSAMINASE"/>
    <property type="match status" value="1"/>
</dbReference>
<feature type="active site" description="Proton acceptor" evidence="2">
    <location>
        <position position="183"/>
    </location>
</feature>
<proteinExistence type="inferred from homology"/>
<evidence type="ECO:0000256" key="4">
    <source>
        <dbReference type="RuleBase" id="RU004508"/>
    </source>
</evidence>
<dbReference type="Pfam" id="PF01041">
    <property type="entry name" value="DegT_DnrJ_EryC1"/>
    <property type="match status" value="1"/>
</dbReference>
<dbReference type="Gene3D" id="3.90.1150.10">
    <property type="entry name" value="Aspartate Aminotransferase, domain 1"/>
    <property type="match status" value="1"/>
</dbReference>
<keyword evidence="5" id="KW-0032">Aminotransferase</keyword>
<dbReference type="InterPro" id="IPR015421">
    <property type="entry name" value="PyrdxlP-dep_Trfase_major"/>
</dbReference>
<comment type="similarity">
    <text evidence="1 4">Belongs to the DegT/DnrJ/EryC1 family.</text>
</comment>
<dbReference type="OrthoDB" id="9771070at2"/>
<dbReference type="InterPro" id="IPR000653">
    <property type="entry name" value="DegT/StrS_aminotransferase"/>
</dbReference>
<dbReference type="RefSeq" id="WP_153818105.1">
    <property type="nucleotide sequence ID" value="NZ_WJIE01000001.1"/>
</dbReference>
<evidence type="ECO:0000256" key="3">
    <source>
        <dbReference type="PIRSR" id="PIRSR000390-2"/>
    </source>
</evidence>